<evidence type="ECO:0008006" key="3">
    <source>
        <dbReference type="Google" id="ProtNLM"/>
    </source>
</evidence>
<reference evidence="1" key="2">
    <citation type="submission" date="2022-06" db="EMBL/GenBank/DDBJ databases">
        <title>Thermospira aquatica gen. nov., sp. nov.</title>
        <authorList>
            <person name="Ben Ali Gam Z."/>
            <person name="Labat M."/>
        </authorList>
    </citation>
    <scope>NUCLEOTIDE SEQUENCE</scope>
    <source>
        <strain evidence="1">F1F22</strain>
    </source>
</reference>
<protein>
    <recommendedName>
        <fullName evidence="3">Lipoprotein</fullName>
    </recommendedName>
</protein>
<dbReference type="Proteomes" id="UP001056539">
    <property type="component" value="Chromosome"/>
</dbReference>
<name>A0AAX3BED2_9SPIR</name>
<accession>A0AAX3BED2</accession>
<keyword evidence="2" id="KW-1185">Reference proteome</keyword>
<reference evidence="1" key="1">
    <citation type="submission" date="2021-04" db="EMBL/GenBank/DDBJ databases">
        <authorList>
            <person name="Postec A."/>
        </authorList>
    </citation>
    <scope>NUCLEOTIDE SEQUENCE</scope>
    <source>
        <strain evidence="1">F1F22</strain>
    </source>
</reference>
<evidence type="ECO:0000313" key="2">
    <source>
        <dbReference type="Proteomes" id="UP001056539"/>
    </source>
</evidence>
<gene>
    <name evidence="1" type="ORF">KDW03_02355</name>
</gene>
<dbReference type="EMBL" id="CP073355">
    <property type="protein sequence ID" value="URA10667.1"/>
    <property type="molecule type" value="Genomic_DNA"/>
</dbReference>
<dbReference type="KEGG" id="taqu:KDW03_02355"/>
<evidence type="ECO:0000313" key="1">
    <source>
        <dbReference type="EMBL" id="URA10667.1"/>
    </source>
</evidence>
<sequence length="298" mass="35843">MVKLRSKLSIILIVLASILFSGCDGEEEKIVPGVNVRVNFKRCILKMRIPKGVRKTFFVNYMDLYLEKWESFKVDHPLVERRFKEYFGGAPYRVIWKWDTDGDDKIDYLGVEEYPGIYKGIERGILISEDGEIKMYIDRDKGFYTPTYKVYDFERIGFKKGEIECIRLLFINDEMKFTSKQLKSYKEASKEPSNSSLEVGEFDFQLLDKDLKVITHWDDENAPYIDNMIWKLLWQKDWKIYYIIYNPNTVEEEYELEKSILNEYRVNKSKGLVYDPINFDPDKMYEELNKKKWYEFWR</sequence>
<proteinExistence type="predicted"/>
<dbReference type="AlphaFoldDB" id="A0AAX3BED2"/>
<dbReference type="PROSITE" id="PS51257">
    <property type="entry name" value="PROKAR_LIPOPROTEIN"/>
    <property type="match status" value="1"/>
</dbReference>
<organism evidence="1 2">
    <name type="scientific">Thermospira aquatica</name>
    <dbReference type="NCBI Taxonomy" id="2828656"/>
    <lineage>
        <taxon>Bacteria</taxon>
        <taxon>Pseudomonadati</taxon>
        <taxon>Spirochaetota</taxon>
        <taxon>Spirochaetia</taxon>
        <taxon>Brevinematales</taxon>
        <taxon>Thermospiraceae</taxon>
        <taxon>Thermospira</taxon>
    </lineage>
</organism>
<dbReference type="RefSeq" id="WP_271435793.1">
    <property type="nucleotide sequence ID" value="NZ_CP073355.1"/>
</dbReference>